<comment type="similarity">
    <text evidence="2">Belongs to the Nudix hydrolase family.</text>
</comment>
<gene>
    <name evidence="7" type="ORF">HF526_18865</name>
</gene>
<dbReference type="Gene3D" id="3.90.79.10">
    <property type="entry name" value="Nucleoside Triphosphate Pyrophosphohydrolase"/>
    <property type="match status" value="1"/>
</dbReference>
<dbReference type="PROSITE" id="PS00893">
    <property type="entry name" value="NUDIX_BOX"/>
    <property type="match status" value="1"/>
</dbReference>
<protein>
    <submittedName>
        <fullName evidence="7">NUDIX domain-containing protein</fullName>
    </submittedName>
</protein>
<evidence type="ECO:0000256" key="4">
    <source>
        <dbReference type="ARBA" id="ARBA00022801"/>
    </source>
</evidence>
<dbReference type="Pfam" id="PF00293">
    <property type="entry name" value="NUDIX"/>
    <property type="match status" value="1"/>
</dbReference>
<dbReference type="InterPro" id="IPR000086">
    <property type="entry name" value="NUDIX_hydrolase_dom"/>
</dbReference>
<reference evidence="7 8" key="1">
    <citation type="submission" date="2020-04" db="EMBL/GenBank/DDBJ databases">
        <authorList>
            <person name="Klaysubun C."/>
            <person name="Duangmal K."/>
            <person name="Lipun K."/>
        </authorList>
    </citation>
    <scope>NUCLEOTIDE SEQUENCE [LARGE SCALE GENOMIC DNA]</scope>
    <source>
        <strain evidence="7 8">K10HN5</strain>
    </source>
</reference>
<evidence type="ECO:0000256" key="3">
    <source>
        <dbReference type="ARBA" id="ARBA00022723"/>
    </source>
</evidence>
<comment type="caution">
    <text evidence="7">The sequence shown here is derived from an EMBL/GenBank/DDBJ whole genome shotgun (WGS) entry which is preliminary data.</text>
</comment>
<dbReference type="PIRSF" id="PIRSF017340">
    <property type="entry name" value="Nudix_hydro"/>
    <property type="match status" value="1"/>
</dbReference>
<dbReference type="InterPro" id="IPR015797">
    <property type="entry name" value="NUDIX_hydrolase-like_dom_sf"/>
</dbReference>
<sequence>MILNVQARSPSDELVAVYDAAGAVTGVAARGEVYARSLWHGSAGVLLRSGDGKRVYVHRRSPEKLVMAGLHDCWAGGVVGPGETPERTAARELAEELGVSRVPLQPLFALDWDEAAQVPGGPRCHLFAFEARWDGPVVHQPSEIVCGGWMGLGELRARLADPDWPFVPDGRLLIERWFAERGGQPAATA</sequence>
<evidence type="ECO:0000256" key="2">
    <source>
        <dbReference type="ARBA" id="ARBA00005582"/>
    </source>
</evidence>
<evidence type="ECO:0000256" key="1">
    <source>
        <dbReference type="ARBA" id="ARBA00001946"/>
    </source>
</evidence>
<keyword evidence="4" id="KW-0378">Hydrolase</keyword>
<dbReference type="EMBL" id="JAAXLA010000035">
    <property type="protein sequence ID" value="NMH99357.1"/>
    <property type="molecule type" value="Genomic_DNA"/>
</dbReference>
<name>A0ABX1SFN6_9PSEU</name>
<comment type="cofactor">
    <cofactor evidence="1">
        <name>Mg(2+)</name>
        <dbReference type="ChEBI" id="CHEBI:18420"/>
    </cofactor>
</comment>
<feature type="domain" description="Nudix hydrolase" evidence="6">
    <location>
        <begin position="38"/>
        <end position="172"/>
    </location>
</feature>
<keyword evidence="8" id="KW-1185">Reference proteome</keyword>
<evidence type="ECO:0000313" key="8">
    <source>
        <dbReference type="Proteomes" id="UP000820669"/>
    </source>
</evidence>
<dbReference type="InterPro" id="IPR020084">
    <property type="entry name" value="NUDIX_hydrolase_CS"/>
</dbReference>
<keyword evidence="5" id="KW-0460">Magnesium</keyword>
<organism evidence="7 8">
    <name type="scientific">Pseudonocardia acidicola</name>
    <dbReference type="NCBI Taxonomy" id="2724939"/>
    <lineage>
        <taxon>Bacteria</taxon>
        <taxon>Bacillati</taxon>
        <taxon>Actinomycetota</taxon>
        <taxon>Actinomycetes</taxon>
        <taxon>Pseudonocardiales</taxon>
        <taxon>Pseudonocardiaceae</taxon>
        <taxon>Pseudonocardia</taxon>
    </lineage>
</organism>
<evidence type="ECO:0000256" key="5">
    <source>
        <dbReference type="ARBA" id="ARBA00022842"/>
    </source>
</evidence>
<keyword evidence="3" id="KW-0479">Metal-binding</keyword>
<dbReference type="Proteomes" id="UP000820669">
    <property type="component" value="Unassembled WGS sequence"/>
</dbReference>
<evidence type="ECO:0000313" key="7">
    <source>
        <dbReference type="EMBL" id="NMH99357.1"/>
    </source>
</evidence>
<accession>A0ABX1SFN6</accession>
<dbReference type="InterPro" id="IPR024195">
    <property type="entry name" value="NUDIX_hydrolase_YfcD_pred"/>
</dbReference>
<proteinExistence type="inferred from homology"/>
<dbReference type="SUPFAM" id="SSF55811">
    <property type="entry name" value="Nudix"/>
    <property type="match status" value="1"/>
</dbReference>
<dbReference type="PROSITE" id="PS51462">
    <property type="entry name" value="NUDIX"/>
    <property type="match status" value="1"/>
</dbReference>
<evidence type="ECO:0000259" key="6">
    <source>
        <dbReference type="PROSITE" id="PS51462"/>
    </source>
</evidence>